<proteinExistence type="predicted"/>
<evidence type="ECO:0000313" key="2">
    <source>
        <dbReference type="Proteomes" id="UP000191988"/>
    </source>
</evidence>
<dbReference type="EMBL" id="FBWK01000071">
    <property type="protein sequence ID" value="CUX65037.1"/>
    <property type="molecule type" value="Genomic_DNA"/>
</dbReference>
<evidence type="ECO:0000313" key="1">
    <source>
        <dbReference type="EMBL" id="CUX65037.1"/>
    </source>
</evidence>
<accession>A0A1S7S9G9</accession>
<keyword evidence="2" id="KW-1185">Reference proteome</keyword>
<dbReference type="AlphaFoldDB" id="A0A1S7S9G9"/>
<dbReference type="Proteomes" id="UP000191988">
    <property type="component" value="Unassembled WGS sequence"/>
</dbReference>
<protein>
    <recommendedName>
        <fullName evidence="3">XRE family transcriptional regulator</fullName>
    </recommendedName>
</protein>
<evidence type="ECO:0008006" key="3">
    <source>
        <dbReference type="Google" id="ProtNLM"/>
    </source>
</evidence>
<name>A0A1S7S9G9_9HYPH</name>
<reference evidence="2" key="1">
    <citation type="submission" date="2016-01" db="EMBL/GenBank/DDBJ databases">
        <authorList>
            <person name="Regsiter A."/>
            <person name="william w."/>
        </authorList>
    </citation>
    <scope>NUCLEOTIDE SEQUENCE [LARGE SCALE GENOMIC DNA]</scope>
    <source>
        <strain evidence="2">CFBP 6623</strain>
    </source>
</reference>
<organism evidence="1 2">
    <name type="scientific">Agrobacterium tomkonis CFBP 6623</name>
    <dbReference type="NCBI Taxonomy" id="1183432"/>
    <lineage>
        <taxon>Bacteria</taxon>
        <taxon>Pseudomonadati</taxon>
        <taxon>Pseudomonadota</taxon>
        <taxon>Alphaproteobacteria</taxon>
        <taxon>Hyphomicrobiales</taxon>
        <taxon>Rhizobiaceae</taxon>
        <taxon>Rhizobium/Agrobacterium group</taxon>
        <taxon>Agrobacterium</taxon>
        <taxon>Agrobacterium tumefaciens complex</taxon>
    </lineage>
</organism>
<sequence length="66" mass="7554">MAPEEFRRCLYNLQWSLPDLAEVLQCDLSVVEAMSRGKANVPPLLAIWLRLLSKNTLGLVQTYTYN</sequence>
<gene>
    <name evidence="1" type="ORF">AGR3A_pa70009</name>
</gene>